<dbReference type="GO" id="GO:0003729">
    <property type="term" value="F:mRNA binding"/>
    <property type="evidence" value="ECO:0007669"/>
    <property type="project" value="TreeGrafter"/>
</dbReference>
<dbReference type="GeneID" id="39869200"/>
<dbReference type="CDD" id="cd00387">
    <property type="entry name" value="Ribosomal_L7_L12"/>
    <property type="match status" value="1"/>
</dbReference>
<feature type="region of interest" description="Disordered" evidence="4">
    <location>
        <begin position="157"/>
        <end position="180"/>
    </location>
</feature>
<evidence type="ECO:0000256" key="4">
    <source>
        <dbReference type="SAM" id="MobiDB-lite"/>
    </source>
</evidence>
<gene>
    <name evidence="8" type="primary">PmUG01_10020000</name>
    <name evidence="7" type="ORF">PMALA_015170</name>
    <name evidence="8" type="ORF">PMUG01_10020000</name>
</gene>
<reference evidence="9" key="1">
    <citation type="submission" date="2016-05" db="EMBL/GenBank/DDBJ databases">
        <authorList>
            <person name="Naeem Raeece"/>
        </authorList>
    </citation>
    <scope>NUCLEOTIDE SEQUENCE [LARGE SCALE GENOMIC DNA]</scope>
</reference>
<dbReference type="InterPro" id="IPR000206">
    <property type="entry name" value="Ribosomal_bL12"/>
</dbReference>
<dbReference type="SUPFAM" id="SSF48300">
    <property type="entry name" value="Ribosomal protein L7/12, oligomerisation (N-terminal) domain"/>
    <property type="match status" value="1"/>
</dbReference>
<dbReference type="InterPro" id="IPR013823">
    <property type="entry name" value="Ribosomal_bL12_C"/>
</dbReference>
<dbReference type="SUPFAM" id="SSF54736">
    <property type="entry name" value="ClpS-like"/>
    <property type="match status" value="1"/>
</dbReference>
<proteinExistence type="inferred from homology"/>
<dbReference type="KEGG" id="pmal:PMUG01_10020000"/>
<dbReference type="PANTHER" id="PTHR45987:SF4">
    <property type="entry name" value="LARGE RIBOSOMAL SUBUNIT PROTEIN BL12M"/>
    <property type="match status" value="1"/>
</dbReference>
<evidence type="ECO:0000313" key="8">
    <source>
        <dbReference type="EMBL" id="SCN44698.1"/>
    </source>
</evidence>
<reference evidence="7" key="2">
    <citation type="submission" date="2016-05" db="EMBL/GenBank/DDBJ databases">
        <authorList>
            <person name="Lavstsen T."/>
            <person name="Jespersen J.S."/>
        </authorList>
    </citation>
    <scope>NUCLEOTIDE SEQUENCE [LARGE SCALE GENOMIC DNA]</scope>
</reference>
<reference evidence="8 10" key="3">
    <citation type="submission" date="2016-06" db="EMBL/GenBank/DDBJ databases">
        <authorList>
            <consortium name="Pathogen Informatics"/>
        </authorList>
    </citation>
    <scope>NUCLEOTIDE SEQUENCE [LARGE SCALE GENOMIC DNA]</scope>
</reference>
<dbReference type="InterPro" id="IPR008932">
    <property type="entry name" value="Ribosomal_bL12_oligo"/>
</dbReference>
<dbReference type="EMBL" id="LT594631">
    <property type="protein sequence ID" value="SCN44698.1"/>
    <property type="molecule type" value="Genomic_DNA"/>
</dbReference>
<dbReference type="InterPro" id="IPR036235">
    <property type="entry name" value="Ribosomal_bL12_oligo_N_sf"/>
</dbReference>
<evidence type="ECO:0000259" key="6">
    <source>
        <dbReference type="Pfam" id="PF16320"/>
    </source>
</evidence>
<dbReference type="InterPro" id="IPR014719">
    <property type="entry name" value="Ribosomal_bL12_C/ClpS-like"/>
</dbReference>
<evidence type="ECO:0000256" key="2">
    <source>
        <dbReference type="ARBA" id="ARBA00022980"/>
    </source>
</evidence>
<dbReference type="HAMAP" id="MF_00368">
    <property type="entry name" value="Ribosomal_bL12"/>
    <property type="match status" value="1"/>
</dbReference>
<name>A0A1A8W096_PLAMA</name>
<dbReference type="GO" id="GO:0006412">
    <property type="term" value="P:translation"/>
    <property type="evidence" value="ECO:0007669"/>
    <property type="project" value="InterPro"/>
</dbReference>
<organism evidence="7 9">
    <name type="scientific">Plasmodium malariae</name>
    <dbReference type="NCBI Taxonomy" id="5858"/>
    <lineage>
        <taxon>Eukaryota</taxon>
        <taxon>Sar</taxon>
        <taxon>Alveolata</taxon>
        <taxon>Apicomplexa</taxon>
        <taxon>Aconoidasida</taxon>
        <taxon>Haemosporida</taxon>
        <taxon>Plasmodiidae</taxon>
        <taxon>Plasmodium</taxon>
        <taxon>Plasmodium (Plasmodium)</taxon>
    </lineage>
</organism>
<evidence type="ECO:0000313" key="7">
    <source>
        <dbReference type="EMBL" id="SBS86183.1"/>
    </source>
</evidence>
<dbReference type="GO" id="GO:0005737">
    <property type="term" value="C:cytoplasm"/>
    <property type="evidence" value="ECO:0007669"/>
    <property type="project" value="UniProtKB-ARBA"/>
</dbReference>
<dbReference type="Proteomes" id="UP000219813">
    <property type="component" value="Chromosome 10"/>
</dbReference>
<evidence type="ECO:0000259" key="5">
    <source>
        <dbReference type="Pfam" id="PF00542"/>
    </source>
</evidence>
<dbReference type="Pfam" id="PF00542">
    <property type="entry name" value="Ribosomal_L12"/>
    <property type="match status" value="1"/>
</dbReference>
<dbReference type="Proteomes" id="UP000078597">
    <property type="component" value="Unassembled WGS sequence"/>
</dbReference>
<dbReference type="Pfam" id="PF16320">
    <property type="entry name" value="Ribosomal_L12_N"/>
    <property type="match status" value="1"/>
</dbReference>
<dbReference type="GO" id="GO:1990904">
    <property type="term" value="C:ribonucleoprotein complex"/>
    <property type="evidence" value="ECO:0007669"/>
    <property type="project" value="UniProtKB-KW"/>
</dbReference>
<dbReference type="VEuPathDB" id="PlasmoDB:PmUG01_10020000"/>
<dbReference type="FunFam" id="3.30.1390.10:FF:000007">
    <property type="entry name" value="50S ribosomal protein L12, apicoplast"/>
    <property type="match status" value="1"/>
</dbReference>
<evidence type="ECO:0000256" key="3">
    <source>
        <dbReference type="ARBA" id="ARBA00023274"/>
    </source>
</evidence>
<evidence type="ECO:0000256" key="1">
    <source>
        <dbReference type="ARBA" id="ARBA00007197"/>
    </source>
</evidence>
<dbReference type="GO" id="GO:0005840">
    <property type="term" value="C:ribosome"/>
    <property type="evidence" value="ECO:0007669"/>
    <property type="project" value="UniProtKB-KW"/>
</dbReference>
<dbReference type="PANTHER" id="PTHR45987">
    <property type="entry name" value="39S RIBOSOMAL PROTEIN L12"/>
    <property type="match status" value="1"/>
</dbReference>
<sequence>MKCKRRVLSNLTRKKKVENLCGQKKKRSKLLSVGLFKIFSKPIFRLLLIIYILLLHLVDVVKSFKLSNEQNKFNCNNFLYYENKSNDNYGRKNFLNYKSRPVLKKDIIINSNKIFKLKSEKVDKIIDSLKELTLLEASELVKKIELTFSVDARQNLDSSKGTQENKTNESETNAKEEEEDDENKVYDLILENIEPNKKIPIIKIVKEIKKDLNLKQAKDIVDNLPQTLFEKINKETADKWKTKLTDAGGVVKLK</sequence>
<dbReference type="OrthoDB" id="250175at2759"/>
<evidence type="ECO:0000313" key="9">
    <source>
        <dbReference type="Proteomes" id="UP000078597"/>
    </source>
</evidence>
<protein>
    <submittedName>
        <fullName evidence="7">50S ribosomal protein L12, apicoplast, putative</fullName>
    </submittedName>
</protein>
<feature type="compositionally biased region" description="Basic and acidic residues" evidence="4">
    <location>
        <begin position="166"/>
        <end position="175"/>
    </location>
</feature>
<dbReference type="Gene3D" id="3.30.1390.10">
    <property type="match status" value="1"/>
</dbReference>
<keyword evidence="2 7" id="KW-0689">Ribosomal protein</keyword>
<keyword evidence="10" id="KW-1185">Reference proteome</keyword>
<dbReference type="OMA" id="HRRKNYL"/>
<comment type="similarity">
    <text evidence="1">Belongs to the bacterial ribosomal protein bL12 family.</text>
</comment>
<dbReference type="RefSeq" id="XP_028861975.1">
    <property type="nucleotide sequence ID" value="XM_029005381.1"/>
</dbReference>
<feature type="domain" description="Large ribosomal subunit protein bL12 C-terminal" evidence="5">
    <location>
        <begin position="186"/>
        <end position="254"/>
    </location>
</feature>
<accession>A0A1A8W096</accession>
<dbReference type="AlphaFoldDB" id="A0A1A8W096"/>
<feature type="domain" description="Large ribosomal subunit protein bL12 oligomerization" evidence="6">
    <location>
        <begin position="121"/>
        <end position="152"/>
    </location>
</feature>
<keyword evidence="3" id="KW-0687">Ribonucleoprotein</keyword>
<dbReference type="GO" id="GO:0003735">
    <property type="term" value="F:structural constituent of ribosome"/>
    <property type="evidence" value="ECO:0007669"/>
    <property type="project" value="InterPro"/>
</dbReference>
<dbReference type="EMBL" id="FLQW01000819">
    <property type="protein sequence ID" value="SBS86183.1"/>
    <property type="molecule type" value="Genomic_DNA"/>
</dbReference>
<evidence type="ECO:0000313" key="10">
    <source>
        <dbReference type="Proteomes" id="UP000219813"/>
    </source>
</evidence>
<dbReference type="Gene3D" id="1.20.5.710">
    <property type="entry name" value="Single helix bin"/>
    <property type="match status" value="1"/>
</dbReference>